<dbReference type="InterPro" id="IPR036388">
    <property type="entry name" value="WH-like_DNA-bd_sf"/>
</dbReference>
<dbReference type="Pfam" id="PF03466">
    <property type="entry name" value="LysR_substrate"/>
    <property type="match status" value="1"/>
</dbReference>
<protein>
    <submittedName>
        <fullName evidence="6">LysR family transcriptional regulator</fullName>
    </submittedName>
</protein>
<dbReference type="Proteomes" id="UP000430564">
    <property type="component" value="Unassembled WGS sequence"/>
</dbReference>
<dbReference type="InterPro" id="IPR036390">
    <property type="entry name" value="WH_DNA-bd_sf"/>
</dbReference>
<keyword evidence="3" id="KW-0238">DNA-binding</keyword>
<dbReference type="GO" id="GO:0003700">
    <property type="term" value="F:DNA-binding transcription factor activity"/>
    <property type="evidence" value="ECO:0007669"/>
    <property type="project" value="InterPro"/>
</dbReference>
<evidence type="ECO:0000259" key="5">
    <source>
        <dbReference type="PROSITE" id="PS50931"/>
    </source>
</evidence>
<organism evidence="6 7">
    <name type="scientific">Sutterella seckii</name>
    <dbReference type="NCBI Taxonomy" id="1944635"/>
    <lineage>
        <taxon>Bacteria</taxon>
        <taxon>Pseudomonadati</taxon>
        <taxon>Pseudomonadota</taxon>
        <taxon>Betaproteobacteria</taxon>
        <taxon>Burkholderiales</taxon>
        <taxon>Sutterellaceae</taxon>
        <taxon>Sutterella</taxon>
    </lineage>
</organism>
<dbReference type="RefSeq" id="WP_152158191.1">
    <property type="nucleotide sequence ID" value="NZ_WEHX01000027.1"/>
</dbReference>
<dbReference type="Gene3D" id="3.40.190.10">
    <property type="entry name" value="Periplasmic binding protein-like II"/>
    <property type="match status" value="2"/>
</dbReference>
<keyword evidence="4" id="KW-0804">Transcription</keyword>
<evidence type="ECO:0000256" key="1">
    <source>
        <dbReference type="ARBA" id="ARBA00009437"/>
    </source>
</evidence>
<dbReference type="EMBL" id="WEHX01000027">
    <property type="protein sequence ID" value="KAB7660693.1"/>
    <property type="molecule type" value="Genomic_DNA"/>
</dbReference>
<sequence>MKKALDRDGLIFFKTLYETQNLVNAAYQLGIPPATASRLLAKLRETFNDELFTRCAGGLAATWRATELMPQVRRLLDDYERLLEENDFDPKALSRNFHIGGVDHGVLFLAPAITRITMIAPGVSVEMSEITNDWPVELRTGELDAVISPMESVPEGFHYLPLLENCANKLVCRPGHPLEELAAEKGILSVEDILHYGFVEVIWRPTNFFRVLKSREDSEYAKRRVVFRTPYFIGATRVVASSDLIMFVSELLADWCVKKEVLHDLPVAETLTTGGRFTPKLIWHDRSHNDPAMQWLRGMILSAVRNPDFLSGE</sequence>
<dbReference type="InterPro" id="IPR050389">
    <property type="entry name" value="LysR-type_TF"/>
</dbReference>
<dbReference type="SUPFAM" id="SSF46785">
    <property type="entry name" value="Winged helix' DNA-binding domain"/>
    <property type="match status" value="1"/>
</dbReference>
<name>A0A6I1EKI7_9BURK</name>
<evidence type="ECO:0000256" key="4">
    <source>
        <dbReference type="ARBA" id="ARBA00023163"/>
    </source>
</evidence>
<dbReference type="PANTHER" id="PTHR30118">
    <property type="entry name" value="HTH-TYPE TRANSCRIPTIONAL REGULATOR LEUO-RELATED"/>
    <property type="match status" value="1"/>
</dbReference>
<evidence type="ECO:0000313" key="6">
    <source>
        <dbReference type="EMBL" id="KAB7660693.1"/>
    </source>
</evidence>
<evidence type="ECO:0000313" key="7">
    <source>
        <dbReference type="Proteomes" id="UP000430564"/>
    </source>
</evidence>
<evidence type="ECO:0000256" key="2">
    <source>
        <dbReference type="ARBA" id="ARBA00023015"/>
    </source>
</evidence>
<dbReference type="AlphaFoldDB" id="A0A6I1EKI7"/>
<comment type="caution">
    <text evidence="6">The sequence shown here is derived from an EMBL/GenBank/DDBJ whole genome shotgun (WGS) entry which is preliminary data.</text>
</comment>
<gene>
    <name evidence="6" type="ORF">GBM95_05600</name>
</gene>
<reference evidence="6 7" key="1">
    <citation type="submission" date="2019-10" db="EMBL/GenBank/DDBJ databases">
        <title>Genome diversity of Sutterella seckii.</title>
        <authorList>
            <person name="Chaplin A.V."/>
            <person name="Sokolova S.R."/>
            <person name="Mosin K.A."/>
            <person name="Ivanova E.L."/>
            <person name="Kochetkova T.O."/>
            <person name="Goltsov A.Y."/>
            <person name="Trofimov D.Y."/>
            <person name="Efimov B.A."/>
        </authorList>
    </citation>
    <scope>NUCLEOTIDE SEQUENCE [LARGE SCALE GENOMIC DNA]</scope>
    <source>
        <strain evidence="6 7">ASD393</strain>
    </source>
</reference>
<accession>A0A6I1EKI7</accession>
<dbReference type="PROSITE" id="PS50931">
    <property type="entry name" value="HTH_LYSR"/>
    <property type="match status" value="1"/>
</dbReference>
<dbReference type="InterPro" id="IPR000847">
    <property type="entry name" value="LysR_HTH_N"/>
</dbReference>
<dbReference type="SUPFAM" id="SSF53850">
    <property type="entry name" value="Periplasmic binding protein-like II"/>
    <property type="match status" value="1"/>
</dbReference>
<dbReference type="OrthoDB" id="5495633at2"/>
<comment type="similarity">
    <text evidence="1">Belongs to the LysR transcriptional regulatory family.</text>
</comment>
<evidence type="ECO:0000256" key="3">
    <source>
        <dbReference type="ARBA" id="ARBA00023125"/>
    </source>
</evidence>
<proteinExistence type="inferred from homology"/>
<feature type="domain" description="HTH lysR-type" evidence="5">
    <location>
        <begin position="13"/>
        <end position="62"/>
    </location>
</feature>
<dbReference type="Gene3D" id="1.10.10.10">
    <property type="entry name" value="Winged helix-like DNA-binding domain superfamily/Winged helix DNA-binding domain"/>
    <property type="match status" value="1"/>
</dbReference>
<dbReference type="PANTHER" id="PTHR30118:SF12">
    <property type="entry name" value="TRANSCRIPTIONAL REGULATOR LYSR FAMILY"/>
    <property type="match status" value="1"/>
</dbReference>
<dbReference type="InterPro" id="IPR005119">
    <property type="entry name" value="LysR_subst-bd"/>
</dbReference>
<dbReference type="CDD" id="cd08417">
    <property type="entry name" value="PBP2_Nitroaromatics_like"/>
    <property type="match status" value="1"/>
</dbReference>
<keyword evidence="2" id="KW-0805">Transcription regulation</keyword>
<dbReference type="Pfam" id="PF00126">
    <property type="entry name" value="HTH_1"/>
    <property type="match status" value="1"/>
</dbReference>
<dbReference type="InterPro" id="IPR037402">
    <property type="entry name" value="YidZ_PBP2"/>
</dbReference>
<dbReference type="GO" id="GO:0003677">
    <property type="term" value="F:DNA binding"/>
    <property type="evidence" value="ECO:0007669"/>
    <property type="project" value="UniProtKB-KW"/>
</dbReference>